<evidence type="ECO:0000313" key="4">
    <source>
        <dbReference type="Proteomes" id="UP000617355"/>
    </source>
</evidence>
<dbReference type="RefSeq" id="WP_188527756.1">
    <property type="nucleotide sequence ID" value="NZ_BMGI01000003.1"/>
</dbReference>
<organism evidence="3 4">
    <name type="scientific">Sinisalibacter lacisalsi</name>
    <dbReference type="NCBI Taxonomy" id="1526570"/>
    <lineage>
        <taxon>Bacteria</taxon>
        <taxon>Pseudomonadati</taxon>
        <taxon>Pseudomonadota</taxon>
        <taxon>Alphaproteobacteria</taxon>
        <taxon>Rhodobacterales</taxon>
        <taxon>Roseobacteraceae</taxon>
        <taxon>Sinisalibacter</taxon>
    </lineage>
</organism>
<evidence type="ECO:0000313" key="3">
    <source>
        <dbReference type="EMBL" id="GGD38294.1"/>
    </source>
</evidence>
<name>A0ABQ1QQE3_9RHOB</name>
<gene>
    <name evidence="3" type="ORF">GCM10011358_22620</name>
</gene>
<comment type="caution">
    <text evidence="3">The sequence shown here is derived from an EMBL/GenBank/DDBJ whole genome shotgun (WGS) entry which is preliminary data.</text>
</comment>
<dbReference type="EMBL" id="BMGI01000003">
    <property type="protein sequence ID" value="GGD38294.1"/>
    <property type="molecule type" value="Genomic_DNA"/>
</dbReference>
<protein>
    <recommendedName>
        <fullName evidence="5">PepSY domain-containing protein</fullName>
    </recommendedName>
</protein>
<dbReference type="Proteomes" id="UP000617355">
    <property type="component" value="Unassembled WGS sequence"/>
</dbReference>
<proteinExistence type="predicted"/>
<keyword evidence="4" id="KW-1185">Reference proteome</keyword>
<evidence type="ECO:0000256" key="1">
    <source>
        <dbReference type="SAM" id="MobiDB-lite"/>
    </source>
</evidence>
<feature type="signal peptide" evidence="2">
    <location>
        <begin position="1"/>
        <end position="22"/>
    </location>
</feature>
<reference evidence="4" key="1">
    <citation type="journal article" date="2019" name="Int. J. Syst. Evol. Microbiol.">
        <title>The Global Catalogue of Microorganisms (GCM) 10K type strain sequencing project: providing services to taxonomists for standard genome sequencing and annotation.</title>
        <authorList>
            <consortium name="The Broad Institute Genomics Platform"/>
            <consortium name="The Broad Institute Genome Sequencing Center for Infectious Disease"/>
            <person name="Wu L."/>
            <person name="Ma J."/>
        </authorList>
    </citation>
    <scope>NUCLEOTIDE SEQUENCE [LARGE SCALE GENOMIC DNA]</scope>
    <source>
        <strain evidence="4">CGMCC 1.12922</strain>
    </source>
</reference>
<sequence>MTRNLIYACLIALSVSGTPAMAQSMQDVIVQQLVDQGFHRIRINTTFLGRVRIVATSDTRSREIIFNPRTGEILRDYWDDLDEEERVSPRIVSPFGGESGSASPARDDDDDDRDDDRDDDDDDDDDDRDDDRDDDDDDRDDSDDSGDDDDDGDDD</sequence>
<evidence type="ECO:0008006" key="5">
    <source>
        <dbReference type="Google" id="ProtNLM"/>
    </source>
</evidence>
<accession>A0ABQ1QQE3</accession>
<feature type="chain" id="PRO_5047163455" description="PepSY domain-containing protein" evidence="2">
    <location>
        <begin position="23"/>
        <end position="155"/>
    </location>
</feature>
<evidence type="ECO:0000256" key="2">
    <source>
        <dbReference type="SAM" id="SignalP"/>
    </source>
</evidence>
<keyword evidence="2" id="KW-0732">Signal</keyword>
<feature type="compositionally biased region" description="Acidic residues" evidence="1">
    <location>
        <begin position="107"/>
        <end position="155"/>
    </location>
</feature>
<feature type="region of interest" description="Disordered" evidence="1">
    <location>
        <begin position="85"/>
        <end position="155"/>
    </location>
</feature>